<protein>
    <submittedName>
        <fullName evidence="1">Uncharacterized protein</fullName>
    </submittedName>
</protein>
<dbReference type="RefSeq" id="WP_125418736.1">
    <property type="nucleotide sequence ID" value="NZ_RWIT01000002.1"/>
</dbReference>
<reference evidence="1 2" key="1">
    <citation type="submission" date="2018-12" db="EMBL/GenBank/DDBJ databases">
        <authorList>
            <person name="Feng G."/>
            <person name="Zhu H."/>
        </authorList>
    </citation>
    <scope>NUCLEOTIDE SEQUENCE [LARGE SCALE GENOMIC DNA]</scope>
    <source>
        <strain evidence="1 2">KCTC 12533</strain>
    </source>
</reference>
<dbReference type="Proteomes" id="UP000273500">
    <property type="component" value="Unassembled WGS sequence"/>
</dbReference>
<proteinExistence type="predicted"/>
<dbReference type="EMBL" id="RWIT01000002">
    <property type="protein sequence ID" value="RSK50057.1"/>
    <property type="molecule type" value="Genomic_DNA"/>
</dbReference>
<sequence>MASMYQLVTIHRQAQLVASITAGSHLEQLQLGMYVREWTTLLREARLLSLPRHQQPRVAQGLTQLEALGRLAHGLPWQQVQAGLLAVAQLVA</sequence>
<dbReference type="AlphaFoldDB" id="A0A3R9NLU3"/>
<evidence type="ECO:0000313" key="2">
    <source>
        <dbReference type="Proteomes" id="UP000273500"/>
    </source>
</evidence>
<evidence type="ECO:0000313" key="1">
    <source>
        <dbReference type="EMBL" id="RSK50057.1"/>
    </source>
</evidence>
<name>A0A3R9NLU3_9BACT</name>
<gene>
    <name evidence="1" type="ORF">EI291_05240</name>
</gene>
<dbReference type="OrthoDB" id="9855452at2"/>
<comment type="caution">
    <text evidence="1">The sequence shown here is derived from an EMBL/GenBank/DDBJ whole genome shotgun (WGS) entry which is preliminary data.</text>
</comment>
<keyword evidence="2" id="KW-1185">Reference proteome</keyword>
<organism evidence="1 2">
    <name type="scientific">Hymenobacter rigui</name>
    <dbReference type="NCBI Taxonomy" id="334424"/>
    <lineage>
        <taxon>Bacteria</taxon>
        <taxon>Pseudomonadati</taxon>
        <taxon>Bacteroidota</taxon>
        <taxon>Cytophagia</taxon>
        <taxon>Cytophagales</taxon>
        <taxon>Hymenobacteraceae</taxon>
        <taxon>Hymenobacter</taxon>
    </lineage>
</organism>
<accession>A0A3R9NLU3</accession>